<accession>A0A3Q9G0Z5</accession>
<protein>
    <submittedName>
        <fullName evidence="1">DUF393 domain-containing protein</fullName>
    </submittedName>
</protein>
<dbReference type="GO" id="GO:0015035">
    <property type="term" value="F:protein-disulfide reductase activity"/>
    <property type="evidence" value="ECO:0007669"/>
    <property type="project" value="InterPro"/>
</dbReference>
<dbReference type="AlphaFoldDB" id="A0A3Q9G0Z5"/>
<dbReference type="Pfam" id="PF04134">
    <property type="entry name" value="DCC1-like"/>
    <property type="match status" value="1"/>
</dbReference>
<dbReference type="InterPro" id="IPR007263">
    <property type="entry name" value="DCC1-like"/>
</dbReference>
<keyword evidence="2" id="KW-1185">Reference proteome</keyword>
<evidence type="ECO:0000313" key="2">
    <source>
        <dbReference type="Proteomes" id="UP000280344"/>
    </source>
</evidence>
<gene>
    <name evidence="1" type="ORF">EJ997_03110</name>
</gene>
<dbReference type="OrthoDB" id="9813713at2"/>
<reference evidence="1 2" key="1">
    <citation type="submission" date="2018-12" db="EMBL/GenBank/DDBJ databases">
        <title>Complete genome sequence of Flaviflexus sp. H23T48.</title>
        <authorList>
            <person name="Bae J.-W."/>
            <person name="Lee J.-Y."/>
        </authorList>
    </citation>
    <scope>NUCLEOTIDE SEQUENCE [LARGE SCALE GENOMIC DNA]</scope>
    <source>
        <strain evidence="1 2">H23T48</strain>
    </source>
</reference>
<evidence type="ECO:0000313" key="1">
    <source>
        <dbReference type="EMBL" id="AZQ76479.1"/>
    </source>
</evidence>
<proteinExistence type="predicted"/>
<dbReference type="KEGG" id="flh:EJ997_03110"/>
<organism evidence="1 2">
    <name type="scientific">Flaviflexus ciconiae</name>
    <dbReference type="NCBI Taxonomy" id="2496867"/>
    <lineage>
        <taxon>Bacteria</taxon>
        <taxon>Bacillati</taxon>
        <taxon>Actinomycetota</taxon>
        <taxon>Actinomycetes</taxon>
        <taxon>Actinomycetales</taxon>
        <taxon>Actinomycetaceae</taxon>
        <taxon>Flaviflexus</taxon>
    </lineage>
</organism>
<name>A0A3Q9G0Z5_9ACTO</name>
<sequence length="135" mass="14736">MSARKRNGGDGMNHLGNTGPSVPICVYDRGCKMCARMAKFASKRTHVEFTGFADLTSRGVNPAEYSQHLVYAGETVERGHRAVAAVLATMGRPWSWVGRIINLRPVEPIARRAYAWVARNRSCSALGNGACSIKK</sequence>
<dbReference type="Proteomes" id="UP000280344">
    <property type="component" value="Chromosome"/>
</dbReference>
<dbReference type="EMBL" id="CP034593">
    <property type="protein sequence ID" value="AZQ76479.1"/>
    <property type="molecule type" value="Genomic_DNA"/>
</dbReference>